<sequence>MVRYQKGRGWLLLLGGVLESLKNVDRLSRAEMQSKEPSPPSRNNRYGSGIKTRLVKLFNKGNTCMEEPKVIEPQRSQGIDHVQTHLSQAINANHGHTRDLNNLPTAMSIKHEGSYLSLDQEQLVASHHTQLAMVTGLCHEEMVLLKQINNGHKDFKDYVSQLDDILIRKVACIESLREKLSKYPTQ</sequence>
<dbReference type="GO" id="GO:0005874">
    <property type="term" value="C:microtubule"/>
    <property type="evidence" value="ECO:0007669"/>
    <property type="project" value="TreeGrafter"/>
</dbReference>
<organism evidence="1 2">
    <name type="scientific">Desmophyllum pertusum</name>
    <dbReference type="NCBI Taxonomy" id="174260"/>
    <lineage>
        <taxon>Eukaryota</taxon>
        <taxon>Metazoa</taxon>
        <taxon>Cnidaria</taxon>
        <taxon>Anthozoa</taxon>
        <taxon>Hexacorallia</taxon>
        <taxon>Scleractinia</taxon>
        <taxon>Caryophylliina</taxon>
        <taxon>Caryophylliidae</taxon>
        <taxon>Desmophyllum</taxon>
    </lineage>
</organism>
<dbReference type="GO" id="GO:0007019">
    <property type="term" value="P:microtubule depolymerization"/>
    <property type="evidence" value="ECO:0007669"/>
    <property type="project" value="TreeGrafter"/>
</dbReference>
<gene>
    <name evidence="1" type="primary">KIF24</name>
    <name evidence="1" type="ORF">OS493_010986</name>
</gene>
<dbReference type="OrthoDB" id="3176171at2759"/>
<comment type="caution">
    <text evidence="1">The sequence shown here is derived from an EMBL/GenBank/DDBJ whole genome shotgun (WGS) entry which is preliminary data.</text>
</comment>
<dbReference type="GO" id="GO:0003777">
    <property type="term" value="F:microtubule motor activity"/>
    <property type="evidence" value="ECO:0007669"/>
    <property type="project" value="InterPro"/>
</dbReference>
<dbReference type="InterPro" id="IPR027640">
    <property type="entry name" value="Kinesin-like_fam"/>
</dbReference>
<proteinExistence type="predicted"/>
<reference evidence="1" key="1">
    <citation type="submission" date="2023-01" db="EMBL/GenBank/DDBJ databases">
        <title>Genome assembly of the deep-sea coral Lophelia pertusa.</title>
        <authorList>
            <person name="Herrera S."/>
            <person name="Cordes E."/>
        </authorList>
    </citation>
    <scope>NUCLEOTIDE SEQUENCE</scope>
    <source>
        <strain evidence="1">USNM1676648</strain>
        <tissue evidence="1">Polyp</tissue>
    </source>
</reference>
<evidence type="ECO:0000313" key="1">
    <source>
        <dbReference type="EMBL" id="KAJ7380270.1"/>
    </source>
</evidence>
<dbReference type="Proteomes" id="UP001163046">
    <property type="component" value="Unassembled WGS sequence"/>
</dbReference>
<accession>A0A9W9ZF30</accession>
<dbReference type="PANTHER" id="PTHR47971:SF20">
    <property type="entry name" value="KINESIN-LIKE PROTEIN KIF24"/>
    <property type="match status" value="1"/>
</dbReference>
<protein>
    <submittedName>
        <fullName evidence="1">Kinesin-like protein kif24</fullName>
    </submittedName>
</protein>
<evidence type="ECO:0000313" key="2">
    <source>
        <dbReference type="Proteomes" id="UP001163046"/>
    </source>
</evidence>
<dbReference type="EMBL" id="MU826354">
    <property type="protein sequence ID" value="KAJ7380270.1"/>
    <property type="molecule type" value="Genomic_DNA"/>
</dbReference>
<dbReference type="GO" id="GO:0007018">
    <property type="term" value="P:microtubule-based movement"/>
    <property type="evidence" value="ECO:0007669"/>
    <property type="project" value="InterPro"/>
</dbReference>
<keyword evidence="2" id="KW-1185">Reference proteome</keyword>
<name>A0A9W9ZF30_9CNID</name>
<dbReference type="AlphaFoldDB" id="A0A9W9ZF30"/>
<dbReference type="PANTHER" id="PTHR47971">
    <property type="entry name" value="KINESIN-RELATED PROTEIN 6"/>
    <property type="match status" value="1"/>
</dbReference>